<dbReference type="InterPro" id="IPR022025">
    <property type="entry name" value="Amidoligase_2"/>
</dbReference>
<evidence type="ECO:0008006" key="3">
    <source>
        <dbReference type="Google" id="ProtNLM"/>
    </source>
</evidence>
<comment type="caution">
    <text evidence="1">The sequence shown here is derived from an EMBL/GenBank/DDBJ whole genome shotgun (WGS) entry which is preliminary data.</text>
</comment>
<dbReference type="AlphaFoldDB" id="A0A1Y4MP98"/>
<organism evidence="1 2">
    <name type="scientific">Anaerotruncus colihominis</name>
    <dbReference type="NCBI Taxonomy" id="169435"/>
    <lineage>
        <taxon>Bacteria</taxon>
        <taxon>Bacillati</taxon>
        <taxon>Bacillota</taxon>
        <taxon>Clostridia</taxon>
        <taxon>Eubacteriales</taxon>
        <taxon>Oscillospiraceae</taxon>
        <taxon>Anaerotruncus</taxon>
    </lineage>
</organism>
<gene>
    <name evidence="1" type="ORF">B5F11_03710</name>
</gene>
<evidence type="ECO:0000313" key="1">
    <source>
        <dbReference type="EMBL" id="OUP70555.1"/>
    </source>
</evidence>
<reference evidence="2" key="1">
    <citation type="submission" date="2017-04" db="EMBL/GenBank/DDBJ databases">
        <title>Function of individual gut microbiota members based on whole genome sequencing of pure cultures obtained from chicken caecum.</title>
        <authorList>
            <person name="Medvecky M."/>
            <person name="Cejkova D."/>
            <person name="Polansky O."/>
            <person name="Karasova D."/>
            <person name="Kubasova T."/>
            <person name="Cizek A."/>
            <person name="Rychlik I."/>
        </authorList>
    </citation>
    <scope>NUCLEOTIDE SEQUENCE [LARGE SCALE GENOMIC DNA]</scope>
    <source>
        <strain evidence="2">An175</strain>
    </source>
</reference>
<protein>
    <recommendedName>
        <fullName evidence="3">Amidoligase enzyme</fullName>
    </recommendedName>
</protein>
<evidence type="ECO:0000313" key="2">
    <source>
        <dbReference type="Proteomes" id="UP000196386"/>
    </source>
</evidence>
<accession>A0A1Y4MP98</accession>
<sequence>MKQQREVITICDICERPYKSSRISPFICDDCLKKLNNFANNSSLYCNECMSEINKNEPYHIDDSGFIYCDACFSYSGSSSILPHRRKKFPLFYGDKSTMNFYGVELEADGGGKSNPKASKLLKLINNEQELIYIKSDNSLSKGIEVVTHPATLQFHQNEMPWEEITNSLKNMHYKSYKTSTCGLHIHINRTAFGNTEIERLPNLLRFVCVFERFWPELLQFSGRTSEEADKWASRYGIYNSPSQLLSKIQEDNTRNRCVNLRKQTTVEVRLFHGTLNPQFILAAIELVDYIRSISVSTTFSNILNLSWPVLLNGLTDSYPNLLACLKIAGMYKNDPVDTRIDI</sequence>
<dbReference type="EMBL" id="NFKP01000003">
    <property type="protein sequence ID" value="OUP70555.1"/>
    <property type="molecule type" value="Genomic_DNA"/>
</dbReference>
<name>A0A1Y4MP98_9FIRM</name>
<dbReference type="RefSeq" id="WP_087299621.1">
    <property type="nucleotide sequence ID" value="NZ_NFKQ01000002.1"/>
</dbReference>
<proteinExistence type="predicted"/>
<dbReference type="Proteomes" id="UP000196386">
    <property type="component" value="Unassembled WGS sequence"/>
</dbReference>
<dbReference type="Pfam" id="PF12224">
    <property type="entry name" value="Amidoligase_2"/>
    <property type="match status" value="1"/>
</dbReference>